<sequence length="209" mass="23052">MTDTTCKQDGCERPTIARGLCTKHYDRARNVGDIEFGPRTRGRAGLTHAEIFAVTPKCVTSTGCIEWDGHRSQYQYGIIQSKSFGNRGAHRVAMDMALGERVPDELHVCHRCDNPPCVNPEHLFLGDDLVNVADMIDKGRHAHGERGGGSKLREDQVVEIINRYAAGGIGRPALAREYGVSPACIQKITEGKMWRHLPRPARPQNAPSA</sequence>
<evidence type="ECO:0000259" key="1">
    <source>
        <dbReference type="Pfam" id="PF13392"/>
    </source>
</evidence>
<dbReference type="InterPro" id="IPR044925">
    <property type="entry name" value="His-Me_finger_sf"/>
</dbReference>
<dbReference type="RefSeq" id="WP_211310153.1">
    <property type="nucleotide sequence ID" value="NZ_QGDN01000001.1"/>
</dbReference>
<reference evidence="4" key="1">
    <citation type="submission" date="2016-10" db="EMBL/GenBank/DDBJ databases">
        <authorList>
            <person name="Varghese N."/>
            <person name="Submissions S."/>
        </authorList>
    </citation>
    <scope>NUCLEOTIDE SEQUENCE [LARGE SCALE GENOMIC DNA]</scope>
    <source>
        <strain evidence="4">DSM 22951</strain>
    </source>
</reference>
<dbReference type="EMBL" id="UESZ01000004">
    <property type="protein sequence ID" value="SSA59168.1"/>
    <property type="molecule type" value="Genomic_DNA"/>
</dbReference>
<keyword evidence="2" id="KW-0378">Hydrolase</keyword>
<keyword evidence="2" id="KW-0255">Endonuclease</keyword>
<dbReference type="GO" id="GO:0004519">
    <property type="term" value="F:endonuclease activity"/>
    <property type="evidence" value="ECO:0007669"/>
    <property type="project" value="UniProtKB-KW"/>
</dbReference>
<dbReference type="AlphaFoldDB" id="A0A2Y8ZLW7"/>
<keyword evidence="4" id="KW-1185">Reference proteome</keyword>
<dbReference type="SUPFAM" id="SSF54060">
    <property type="entry name" value="His-Me finger endonucleases"/>
    <property type="match status" value="1"/>
</dbReference>
<accession>A0A2Y8ZLW7</accession>
<feature type="domain" description="HNH nuclease" evidence="1">
    <location>
        <begin position="87"/>
        <end position="126"/>
    </location>
</feature>
<evidence type="ECO:0000313" key="2">
    <source>
        <dbReference type="EMBL" id="SSA32754.1"/>
    </source>
</evidence>
<dbReference type="Proteomes" id="UP000250028">
    <property type="component" value="Unassembled WGS sequence"/>
</dbReference>
<gene>
    <name evidence="2" type="ORF">SAMN04489750_0017</name>
    <name evidence="3" type="ORF">SAMN04489750_3989</name>
</gene>
<protein>
    <submittedName>
        <fullName evidence="2">HNH endonuclease</fullName>
    </submittedName>
</protein>
<name>A0A2Y8ZLW7_9MICO</name>
<dbReference type="Gene3D" id="3.90.75.10">
    <property type="entry name" value="Homing Intron 3 (I-ppo) Encoded Endonuclease, Chain A"/>
    <property type="match status" value="1"/>
</dbReference>
<dbReference type="EMBL" id="UESZ01000001">
    <property type="protein sequence ID" value="SSA32754.1"/>
    <property type="molecule type" value="Genomic_DNA"/>
</dbReference>
<dbReference type="Pfam" id="PF13392">
    <property type="entry name" value="HNH_3"/>
    <property type="match status" value="1"/>
</dbReference>
<evidence type="ECO:0000313" key="3">
    <source>
        <dbReference type="EMBL" id="SSA59168.1"/>
    </source>
</evidence>
<organism evidence="2 4">
    <name type="scientific">Branchiibius hedensis</name>
    <dbReference type="NCBI Taxonomy" id="672460"/>
    <lineage>
        <taxon>Bacteria</taxon>
        <taxon>Bacillati</taxon>
        <taxon>Actinomycetota</taxon>
        <taxon>Actinomycetes</taxon>
        <taxon>Micrococcales</taxon>
        <taxon>Dermacoccaceae</taxon>
        <taxon>Branchiibius</taxon>
    </lineage>
</organism>
<proteinExistence type="predicted"/>
<reference evidence="2" key="2">
    <citation type="submission" date="2016-10" db="EMBL/GenBank/DDBJ databases">
        <authorList>
            <person name="Cai Z."/>
        </authorList>
    </citation>
    <scope>NUCLEOTIDE SEQUENCE [LARGE SCALE GENOMIC DNA]</scope>
    <source>
        <strain evidence="2">DSM 22951</strain>
    </source>
</reference>
<dbReference type="InterPro" id="IPR003615">
    <property type="entry name" value="HNH_nuc"/>
</dbReference>
<evidence type="ECO:0000313" key="4">
    <source>
        <dbReference type="Proteomes" id="UP000250028"/>
    </source>
</evidence>
<keyword evidence="2" id="KW-0540">Nuclease</keyword>
<dbReference type="InterPro" id="IPR044930">
    <property type="entry name" value="Homing_endonuclease_His-Me"/>
</dbReference>